<protein>
    <submittedName>
        <fullName evidence="1">Uncharacterized protein</fullName>
    </submittedName>
</protein>
<organism evidence="1">
    <name type="scientific">Opuntia streptacantha</name>
    <name type="common">Prickly pear cactus</name>
    <name type="synonym">Opuntia cardona</name>
    <dbReference type="NCBI Taxonomy" id="393608"/>
    <lineage>
        <taxon>Eukaryota</taxon>
        <taxon>Viridiplantae</taxon>
        <taxon>Streptophyta</taxon>
        <taxon>Embryophyta</taxon>
        <taxon>Tracheophyta</taxon>
        <taxon>Spermatophyta</taxon>
        <taxon>Magnoliopsida</taxon>
        <taxon>eudicotyledons</taxon>
        <taxon>Gunneridae</taxon>
        <taxon>Pentapetalae</taxon>
        <taxon>Caryophyllales</taxon>
        <taxon>Cactineae</taxon>
        <taxon>Cactaceae</taxon>
        <taxon>Opuntioideae</taxon>
        <taxon>Opuntia</taxon>
    </lineage>
</organism>
<reference evidence="1" key="2">
    <citation type="submission" date="2020-07" db="EMBL/GenBank/DDBJ databases">
        <authorList>
            <person name="Vera ALvarez R."/>
            <person name="Arias-Moreno D.M."/>
            <person name="Jimenez-Jacinto V."/>
            <person name="Jimenez-Bremont J.F."/>
            <person name="Swaminathan K."/>
            <person name="Moose S.P."/>
            <person name="Guerrero-Gonzalez M.L."/>
            <person name="Marino-Ramirez L."/>
            <person name="Landsman D."/>
            <person name="Rodriguez-Kessler M."/>
            <person name="Delgado-Sanchez P."/>
        </authorList>
    </citation>
    <scope>NUCLEOTIDE SEQUENCE</scope>
    <source>
        <tissue evidence="1">Cladode</tissue>
    </source>
</reference>
<accession>A0A7C9ECY5</accession>
<dbReference type="EMBL" id="GISG01224606">
    <property type="protein sequence ID" value="MBA4664700.1"/>
    <property type="molecule type" value="Transcribed_RNA"/>
</dbReference>
<sequence>MLQCINKKTSGIKMLIQFLLRIRSTFDFTIFHVRPIRKLAAVSSYDPSTRKWTNIMLLYPRIILILSSVYRSSSLNLLSMLTGSPNPPATIAPSSIVTSYILLPVF</sequence>
<name>A0A7C9ECY5_OPUST</name>
<dbReference type="AlphaFoldDB" id="A0A7C9ECY5"/>
<proteinExistence type="predicted"/>
<reference evidence="1" key="1">
    <citation type="journal article" date="2013" name="J. Plant Res.">
        <title>Effect of fungi and light on seed germination of three Opuntia species from semiarid lands of central Mexico.</title>
        <authorList>
            <person name="Delgado-Sanchez P."/>
            <person name="Jimenez-Bremont J.F."/>
            <person name="Guerrero-Gonzalez Mde L."/>
            <person name="Flores J."/>
        </authorList>
    </citation>
    <scope>NUCLEOTIDE SEQUENCE</scope>
    <source>
        <tissue evidence="1">Cladode</tissue>
    </source>
</reference>
<evidence type="ECO:0000313" key="1">
    <source>
        <dbReference type="EMBL" id="MBA4664700.1"/>
    </source>
</evidence>